<dbReference type="PROSITE" id="PS50030">
    <property type="entry name" value="UBA"/>
    <property type="match status" value="1"/>
</dbReference>
<keyword evidence="5" id="KW-1185">Reference proteome</keyword>
<protein>
    <recommendedName>
        <fullName evidence="3">UBA domain-containing protein</fullName>
    </recommendedName>
</protein>
<dbReference type="GO" id="GO:0031593">
    <property type="term" value="F:polyubiquitin modification-dependent protein binding"/>
    <property type="evidence" value="ECO:0000318"/>
    <property type="project" value="GO_Central"/>
</dbReference>
<comment type="similarity">
    <text evidence="1">Belongs to the UFD1 family.</text>
</comment>
<dbReference type="PANTHER" id="PTHR12555:SF13">
    <property type="entry name" value="UBIQUITIN RECOGNITION FACTOR IN ER-ASSOCIATED DEGRADATION PROTEIN 1"/>
    <property type="match status" value="1"/>
</dbReference>
<dbReference type="Gene3D" id="1.10.8.10">
    <property type="entry name" value="DNA helicase RuvA subunit, C-terminal domain"/>
    <property type="match status" value="1"/>
</dbReference>
<dbReference type="SMART" id="SM00165">
    <property type="entry name" value="UBA"/>
    <property type="match status" value="1"/>
</dbReference>
<name>A9USI7_MONBE</name>
<dbReference type="Pfam" id="PF00627">
    <property type="entry name" value="UBA"/>
    <property type="match status" value="1"/>
</dbReference>
<dbReference type="RefSeq" id="XP_001743394.1">
    <property type="nucleotide sequence ID" value="XM_001743342.1"/>
</dbReference>
<dbReference type="Proteomes" id="UP000001357">
    <property type="component" value="Unassembled WGS sequence"/>
</dbReference>
<evidence type="ECO:0000313" key="4">
    <source>
        <dbReference type="EMBL" id="EDQ92108.1"/>
    </source>
</evidence>
<dbReference type="InParanoid" id="A9USI7"/>
<dbReference type="GO" id="GO:0034098">
    <property type="term" value="C:VCP-NPL4-UFD1 AAA ATPase complex"/>
    <property type="evidence" value="ECO:0000318"/>
    <property type="project" value="GO_Central"/>
</dbReference>
<organism evidence="4 5">
    <name type="scientific">Monosiga brevicollis</name>
    <name type="common">Choanoflagellate</name>
    <dbReference type="NCBI Taxonomy" id="81824"/>
    <lineage>
        <taxon>Eukaryota</taxon>
        <taxon>Choanoflagellata</taxon>
        <taxon>Craspedida</taxon>
        <taxon>Salpingoecidae</taxon>
        <taxon>Monosiga</taxon>
    </lineage>
</organism>
<evidence type="ECO:0000259" key="3">
    <source>
        <dbReference type="PROSITE" id="PS50030"/>
    </source>
</evidence>
<dbReference type="InterPro" id="IPR015940">
    <property type="entry name" value="UBA"/>
</dbReference>
<dbReference type="STRING" id="81824.A9USI7"/>
<dbReference type="InterPro" id="IPR004854">
    <property type="entry name" value="Ufd1-like"/>
</dbReference>
<gene>
    <name evidence="4" type="ORF">MONBRDRAFT_5807</name>
</gene>
<dbReference type="InterPro" id="IPR009060">
    <property type="entry name" value="UBA-like_sf"/>
</dbReference>
<dbReference type="GeneID" id="5888394"/>
<dbReference type="Pfam" id="PF03152">
    <property type="entry name" value="UFD1_N1"/>
    <property type="match status" value="1"/>
</dbReference>
<evidence type="ECO:0000313" key="5">
    <source>
        <dbReference type="Proteomes" id="UP000001357"/>
    </source>
</evidence>
<evidence type="ECO:0000256" key="1">
    <source>
        <dbReference type="ARBA" id="ARBA00006043"/>
    </source>
</evidence>
<dbReference type="GO" id="GO:0036503">
    <property type="term" value="P:ERAD pathway"/>
    <property type="evidence" value="ECO:0000318"/>
    <property type="project" value="GO_Central"/>
</dbReference>
<dbReference type="AlphaFoldDB" id="A9USI7"/>
<keyword evidence="2" id="KW-0833">Ubl conjugation pathway</keyword>
<proteinExistence type="inferred from homology"/>
<dbReference type="SUPFAM" id="SSF46934">
    <property type="entry name" value="UBA-like"/>
    <property type="match status" value="1"/>
</dbReference>
<dbReference type="eggNOG" id="KOG1816">
    <property type="taxonomic scope" value="Eukaryota"/>
</dbReference>
<dbReference type="GO" id="GO:0006511">
    <property type="term" value="P:ubiquitin-dependent protein catabolic process"/>
    <property type="evidence" value="ECO:0007669"/>
    <property type="project" value="InterPro"/>
</dbReference>
<dbReference type="EMBL" id="CH991544">
    <property type="protein sequence ID" value="EDQ92108.1"/>
    <property type="molecule type" value="Genomic_DNA"/>
</dbReference>
<sequence>MAGRGRAPTYWGLVRVPAAEQRERNFTDLVSLPTAMLEPLSGRMQSGEPLYLRFFPNAFGDLSKSVTAGVGHFDAPPDTFYLPVWMMEVLGVKEGARIRFEVVEGTALPRADTVQLKANDPAFLELPNPRAVLENALSASYRTLTEIKSGDAEVYVASVDETRRPSRTNFTFTCREYQPGLARVVVPTPIKHSSTFYIGIYAYGSAAAAGQVASQPSEAQGVPATDSQIPDPLGERTACPNCGEQVPSSRLTMHTAYCVRHNKKCTICNRVVRKTCTCGARLDILALQEHRRQVCPIFPNLDVLSTRMPAFACKTLSSSQSRYYVLRIRPAPNGPSYAASVICITKPGLLRATTTIAWPGSLRTRLSECGARTEVCEVCGQRVQLKQFPVHRLLHPASTTTTDQPRSSVGTVAQSAPVDAAELARRYAAAGYEFYGAGSSTPASVPAPRPKPTTIAEPAPPVSMECANAQCNNTRLSSGLLCALCQQTLCARLEMEALPQDDAKALLGLLVRYYFSQAREQALHTLQELGFDRAQSEAALRKRAGDLHRAIETLLTAA</sequence>
<dbReference type="PANTHER" id="PTHR12555">
    <property type="entry name" value="UBIQUITIN FUSION DEGRADATON PROTEIN 1"/>
    <property type="match status" value="1"/>
</dbReference>
<dbReference type="InterPro" id="IPR042299">
    <property type="entry name" value="Ufd1-like_Nn"/>
</dbReference>
<feature type="domain" description="UBA" evidence="3">
    <location>
        <begin position="517"/>
        <end position="557"/>
    </location>
</feature>
<dbReference type="InterPro" id="IPR055417">
    <property type="entry name" value="UFD1_N1"/>
</dbReference>
<dbReference type="Pfam" id="PF23580">
    <property type="entry name" value="Znf_XAF1_N"/>
    <property type="match status" value="1"/>
</dbReference>
<dbReference type="Gene3D" id="2.40.40.50">
    <property type="entry name" value="Ubiquitin fusion degradation protein UFD1, N-terminal domain"/>
    <property type="match status" value="1"/>
</dbReference>
<dbReference type="KEGG" id="mbr:MONBRDRAFT_5807"/>
<accession>A9USI7</accession>
<reference evidence="4 5" key="1">
    <citation type="journal article" date="2008" name="Nature">
        <title>The genome of the choanoflagellate Monosiga brevicollis and the origin of metazoans.</title>
        <authorList>
            <consortium name="JGI Sequencing"/>
            <person name="King N."/>
            <person name="Westbrook M.J."/>
            <person name="Young S.L."/>
            <person name="Kuo A."/>
            <person name="Abedin M."/>
            <person name="Chapman J."/>
            <person name="Fairclough S."/>
            <person name="Hellsten U."/>
            <person name="Isogai Y."/>
            <person name="Letunic I."/>
            <person name="Marr M."/>
            <person name="Pincus D."/>
            <person name="Putnam N."/>
            <person name="Rokas A."/>
            <person name="Wright K.J."/>
            <person name="Zuzow R."/>
            <person name="Dirks W."/>
            <person name="Good M."/>
            <person name="Goodstein D."/>
            <person name="Lemons D."/>
            <person name="Li W."/>
            <person name="Lyons J.B."/>
            <person name="Morris A."/>
            <person name="Nichols S."/>
            <person name="Richter D.J."/>
            <person name="Salamov A."/>
            <person name="Bork P."/>
            <person name="Lim W.A."/>
            <person name="Manning G."/>
            <person name="Miller W.T."/>
            <person name="McGinnis W."/>
            <person name="Shapiro H."/>
            <person name="Tjian R."/>
            <person name="Grigoriev I.V."/>
            <person name="Rokhsar D."/>
        </authorList>
    </citation>
    <scope>NUCLEOTIDE SEQUENCE [LARGE SCALE GENOMIC DNA]</scope>
    <source>
        <strain evidence="5">MX1 / ATCC 50154</strain>
    </source>
</reference>
<evidence type="ECO:0000256" key="2">
    <source>
        <dbReference type="ARBA" id="ARBA00022786"/>
    </source>
</evidence>